<dbReference type="AlphaFoldDB" id="A0AAV7T0C1"/>
<evidence type="ECO:0000313" key="2">
    <source>
        <dbReference type="EMBL" id="KAJ1169701.1"/>
    </source>
</evidence>
<sequence>MAEDRRSVKARRESKKIQVPAAGPPKRGAREPGRKKSEREEDGREAGSRELGARATRAGGATDGREARK</sequence>
<feature type="compositionally biased region" description="Basic and acidic residues" evidence="1">
    <location>
        <begin position="1"/>
        <end position="11"/>
    </location>
</feature>
<organism evidence="2 3">
    <name type="scientific">Pleurodeles waltl</name>
    <name type="common">Iberian ribbed newt</name>
    <dbReference type="NCBI Taxonomy" id="8319"/>
    <lineage>
        <taxon>Eukaryota</taxon>
        <taxon>Metazoa</taxon>
        <taxon>Chordata</taxon>
        <taxon>Craniata</taxon>
        <taxon>Vertebrata</taxon>
        <taxon>Euteleostomi</taxon>
        <taxon>Amphibia</taxon>
        <taxon>Batrachia</taxon>
        <taxon>Caudata</taxon>
        <taxon>Salamandroidea</taxon>
        <taxon>Salamandridae</taxon>
        <taxon>Pleurodelinae</taxon>
        <taxon>Pleurodeles</taxon>
    </lineage>
</organism>
<proteinExistence type="predicted"/>
<dbReference type="EMBL" id="JANPWB010000007">
    <property type="protein sequence ID" value="KAJ1169701.1"/>
    <property type="molecule type" value="Genomic_DNA"/>
</dbReference>
<reference evidence="2" key="1">
    <citation type="journal article" date="2022" name="bioRxiv">
        <title>Sequencing and chromosome-scale assembly of the giantPleurodeles waltlgenome.</title>
        <authorList>
            <person name="Brown T."/>
            <person name="Elewa A."/>
            <person name="Iarovenko S."/>
            <person name="Subramanian E."/>
            <person name="Araus A.J."/>
            <person name="Petzold A."/>
            <person name="Susuki M."/>
            <person name="Suzuki K.-i.T."/>
            <person name="Hayashi T."/>
            <person name="Toyoda A."/>
            <person name="Oliveira C."/>
            <person name="Osipova E."/>
            <person name="Leigh N.D."/>
            <person name="Simon A."/>
            <person name="Yun M.H."/>
        </authorList>
    </citation>
    <scope>NUCLEOTIDE SEQUENCE</scope>
    <source>
        <strain evidence="2">20211129_DDA</strain>
        <tissue evidence="2">Liver</tissue>
    </source>
</reference>
<feature type="compositionally biased region" description="Basic and acidic residues" evidence="1">
    <location>
        <begin position="28"/>
        <end position="52"/>
    </location>
</feature>
<name>A0AAV7T0C1_PLEWA</name>
<gene>
    <name evidence="2" type="ORF">NDU88_001592</name>
</gene>
<dbReference type="Proteomes" id="UP001066276">
    <property type="component" value="Chromosome 4_1"/>
</dbReference>
<feature type="region of interest" description="Disordered" evidence="1">
    <location>
        <begin position="1"/>
        <end position="69"/>
    </location>
</feature>
<comment type="caution">
    <text evidence="2">The sequence shown here is derived from an EMBL/GenBank/DDBJ whole genome shotgun (WGS) entry which is preliminary data.</text>
</comment>
<evidence type="ECO:0000313" key="3">
    <source>
        <dbReference type="Proteomes" id="UP001066276"/>
    </source>
</evidence>
<accession>A0AAV7T0C1</accession>
<evidence type="ECO:0000256" key="1">
    <source>
        <dbReference type="SAM" id="MobiDB-lite"/>
    </source>
</evidence>
<keyword evidence="3" id="KW-1185">Reference proteome</keyword>
<protein>
    <submittedName>
        <fullName evidence="2">Uncharacterized protein</fullName>
    </submittedName>
</protein>